<proteinExistence type="predicted"/>
<sequence>MGYILCKCFSRMKSIYVWHSVILCKCFSRMKSMYVWHSVYYSDTRD</sequence>
<protein>
    <submittedName>
        <fullName evidence="1">Uncharacterized protein</fullName>
    </submittedName>
</protein>
<dbReference type="AlphaFoldDB" id="A0A0A9HIP4"/>
<reference evidence="1" key="1">
    <citation type="submission" date="2014-09" db="EMBL/GenBank/DDBJ databases">
        <authorList>
            <person name="Magalhaes I.L.F."/>
            <person name="Oliveira U."/>
            <person name="Santos F.R."/>
            <person name="Vidigal T.H.D.A."/>
            <person name="Brescovit A.D."/>
            <person name="Santos A.J."/>
        </authorList>
    </citation>
    <scope>NUCLEOTIDE SEQUENCE</scope>
    <source>
        <tissue evidence="1">Shoot tissue taken approximately 20 cm above the soil surface</tissue>
    </source>
</reference>
<evidence type="ECO:0000313" key="1">
    <source>
        <dbReference type="EMBL" id="JAE34736.1"/>
    </source>
</evidence>
<name>A0A0A9HIP4_ARUDO</name>
<dbReference type="EMBL" id="GBRH01163160">
    <property type="protein sequence ID" value="JAE34736.1"/>
    <property type="molecule type" value="Transcribed_RNA"/>
</dbReference>
<accession>A0A0A9HIP4</accession>
<reference evidence="1" key="2">
    <citation type="journal article" date="2015" name="Data Brief">
        <title>Shoot transcriptome of the giant reed, Arundo donax.</title>
        <authorList>
            <person name="Barrero R.A."/>
            <person name="Guerrero F.D."/>
            <person name="Moolhuijzen P."/>
            <person name="Goolsby J.A."/>
            <person name="Tidwell J."/>
            <person name="Bellgard S.E."/>
            <person name="Bellgard M.I."/>
        </authorList>
    </citation>
    <scope>NUCLEOTIDE SEQUENCE</scope>
    <source>
        <tissue evidence="1">Shoot tissue taken approximately 20 cm above the soil surface</tissue>
    </source>
</reference>
<organism evidence="1">
    <name type="scientific">Arundo donax</name>
    <name type="common">Giant reed</name>
    <name type="synonym">Donax arundinaceus</name>
    <dbReference type="NCBI Taxonomy" id="35708"/>
    <lineage>
        <taxon>Eukaryota</taxon>
        <taxon>Viridiplantae</taxon>
        <taxon>Streptophyta</taxon>
        <taxon>Embryophyta</taxon>
        <taxon>Tracheophyta</taxon>
        <taxon>Spermatophyta</taxon>
        <taxon>Magnoliopsida</taxon>
        <taxon>Liliopsida</taxon>
        <taxon>Poales</taxon>
        <taxon>Poaceae</taxon>
        <taxon>PACMAD clade</taxon>
        <taxon>Arundinoideae</taxon>
        <taxon>Arundineae</taxon>
        <taxon>Arundo</taxon>
    </lineage>
</organism>